<feature type="signal peptide" evidence="6">
    <location>
        <begin position="1"/>
        <end position="16"/>
    </location>
</feature>
<evidence type="ECO:0000256" key="1">
    <source>
        <dbReference type="ARBA" id="ARBA00005964"/>
    </source>
</evidence>
<evidence type="ECO:0000256" key="5">
    <source>
        <dbReference type="ARBA" id="ARBA00023180"/>
    </source>
</evidence>
<dbReference type="SUPFAM" id="SSF53474">
    <property type="entry name" value="alpha/beta-Hydrolases"/>
    <property type="match status" value="1"/>
</dbReference>
<dbReference type="InterPro" id="IPR002018">
    <property type="entry name" value="CarbesteraseB"/>
</dbReference>
<feature type="domain" description="Carboxylesterase type B" evidence="7">
    <location>
        <begin position="19"/>
        <end position="552"/>
    </location>
</feature>
<comment type="similarity">
    <text evidence="1 6">Belongs to the type-B carboxylesterase/lipase family.</text>
</comment>
<dbReference type="InterPro" id="IPR029058">
    <property type="entry name" value="AB_hydrolase_fold"/>
</dbReference>
<evidence type="ECO:0000256" key="6">
    <source>
        <dbReference type="RuleBase" id="RU361235"/>
    </source>
</evidence>
<dbReference type="AlphaFoldDB" id="A0AAN7VR49"/>
<dbReference type="Proteomes" id="UP001329430">
    <property type="component" value="Chromosome 1"/>
</dbReference>
<keyword evidence="6" id="KW-0732">Signal</keyword>
<keyword evidence="4" id="KW-1015">Disulfide bond</keyword>
<dbReference type="EMBL" id="JAVRBK010000001">
    <property type="protein sequence ID" value="KAK5649286.1"/>
    <property type="molecule type" value="Genomic_DNA"/>
</dbReference>
<sequence>MLHLIFAVLYIRGFAAEDGPHVDTSLGRISGFYRSSYEGRIFSAFEGIPYAKPPVGDLRFEAPQPVSPWNDVLNASTQYRCKQAKNPIMLFGGKLGTEDCLYLNVYVPKRQPSESDSYDVIVNIHGGAFMAGDPTLAGPQFLMDRDVIYVNMNYRLGILGFLSTEDHAVPGNNGLKDQQLALKWVQAHIKQFGGNSNSVTLMGLSAGGVLVHFHYFSAGSKGYFQSFYDMYLDTFSGLFHRGISQSGTALMSWAIQENALQKARKLAVSLNCKDADTKTFINCLKTIPIDRLIKQTKDFYHVAHFPIAPFAPVLEVESVSSFITKHPYKQLEDGEVNNAPWLAWIAKDEGISGAMFLTKILDEVENHWNEWSEHFFDYSHVCPEVSKKEVAQKIKTFYFKDEKLSKSNIHSLIEVFGDRLFKVGFETAVQKQVKVAEARVYAGIYGYKASVSFKNIIGNELEGVPHASESILLHDSKFTTELLSDVRLSESDISMKNILVDFVTSFAKDGKPQSNGVEWKPITVNDPKYMLINGVNNVTMTEIPKLTPIEFWESLNFMENSRAERLRDEL</sequence>
<evidence type="ECO:0000313" key="8">
    <source>
        <dbReference type="EMBL" id="KAK5649286.1"/>
    </source>
</evidence>
<evidence type="ECO:0000256" key="4">
    <source>
        <dbReference type="ARBA" id="ARBA00023157"/>
    </source>
</evidence>
<protein>
    <recommendedName>
        <fullName evidence="6">Carboxylic ester hydrolase</fullName>
        <ecNumber evidence="6">3.1.1.-</ecNumber>
    </recommendedName>
</protein>
<dbReference type="PROSITE" id="PS00122">
    <property type="entry name" value="CARBOXYLESTERASE_B_1"/>
    <property type="match status" value="1"/>
</dbReference>
<dbReference type="InterPro" id="IPR019826">
    <property type="entry name" value="Carboxylesterase_B_AS"/>
</dbReference>
<evidence type="ECO:0000313" key="9">
    <source>
        <dbReference type="Proteomes" id="UP001329430"/>
    </source>
</evidence>
<accession>A0AAN7VR49</accession>
<dbReference type="InterPro" id="IPR019819">
    <property type="entry name" value="Carboxylesterase_B_CS"/>
</dbReference>
<keyword evidence="2" id="KW-0719">Serine esterase</keyword>
<dbReference type="Gene3D" id="3.40.50.1820">
    <property type="entry name" value="alpha/beta hydrolase"/>
    <property type="match status" value="1"/>
</dbReference>
<dbReference type="PANTHER" id="PTHR43142">
    <property type="entry name" value="CARBOXYLIC ESTER HYDROLASE"/>
    <property type="match status" value="1"/>
</dbReference>
<keyword evidence="9" id="KW-1185">Reference proteome</keyword>
<dbReference type="EC" id="3.1.1.-" evidence="6"/>
<comment type="caution">
    <text evidence="8">The sequence shown here is derived from an EMBL/GenBank/DDBJ whole genome shotgun (WGS) entry which is preliminary data.</text>
</comment>
<dbReference type="PANTHER" id="PTHR43142:SF1">
    <property type="entry name" value="CARBOXYLIC ESTER HYDROLASE"/>
    <property type="match status" value="1"/>
</dbReference>
<evidence type="ECO:0000256" key="3">
    <source>
        <dbReference type="ARBA" id="ARBA00022801"/>
    </source>
</evidence>
<evidence type="ECO:0000256" key="2">
    <source>
        <dbReference type="ARBA" id="ARBA00022487"/>
    </source>
</evidence>
<gene>
    <name evidence="8" type="ORF">RI129_000315</name>
</gene>
<reference evidence="8 9" key="1">
    <citation type="journal article" date="2024" name="Insects">
        <title>An Improved Chromosome-Level Genome Assembly of the Firefly Pyrocoelia pectoralis.</title>
        <authorList>
            <person name="Fu X."/>
            <person name="Meyer-Rochow V.B."/>
            <person name="Ballantyne L."/>
            <person name="Zhu X."/>
        </authorList>
    </citation>
    <scope>NUCLEOTIDE SEQUENCE [LARGE SCALE GENOMIC DNA]</scope>
    <source>
        <strain evidence="8">XCY_ONT2</strain>
    </source>
</reference>
<proteinExistence type="inferred from homology"/>
<dbReference type="GO" id="GO:0052689">
    <property type="term" value="F:carboxylic ester hydrolase activity"/>
    <property type="evidence" value="ECO:0007669"/>
    <property type="project" value="UniProtKB-KW"/>
</dbReference>
<dbReference type="PROSITE" id="PS00941">
    <property type="entry name" value="CARBOXYLESTERASE_B_2"/>
    <property type="match status" value="1"/>
</dbReference>
<feature type="chain" id="PRO_5042664585" description="Carboxylic ester hydrolase" evidence="6">
    <location>
        <begin position="17"/>
        <end position="570"/>
    </location>
</feature>
<evidence type="ECO:0000259" key="7">
    <source>
        <dbReference type="Pfam" id="PF00135"/>
    </source>
</evidence>
<keyword evidence="5" id="KW-0325">Glycoprotein</keyword>
<dbReference type="Pfam" id="PF00135">
    <property type="entry name" value="COesterase"/>
    <property type="match status" value="1"/>
</dbReference>
<organism evidence="8 9">
    <name type="scientific">Pyrocoelia pectoralis</name>
    <dbReference type="NCBI Taxonomy" id="417401"/>
    <lineage>
        <taxon>Eukaryota</taxon>
        <taxon>Metazoa</taxon>
        <taxon>Ecdysozoa</taxon>
        <taxon>Arthropoda</taxon>
        <taxon>Hexapoda</taxon>
        <taxon>Insecta</taxon>
        <taxon>Pterygota</taxon>
        <taxon>Neoptera</taxon>
        <taxon>Endopterygota</taxon>
        <taxon>Coleoptera</taxon>
        <taxon>Polyphaga</taxon>
        <taxon>Elateriformia</taxon>
        <taxon>Elateroidea</taxon>
        <taxon>Lampyridae</taxon>
        <taxon>Lampyrinae</taxon>
        <taxon>Pyrocoelia</taxon>
    </lineage>
</organism>
<name>A0AAN7VR49_9COLE</name>
<keyword evidence="3 6" id="KW-0378">Hydrolase</keyword>